<dbReference type="AlphaFoldDB" id="A0A0A8ZH78"/>
<accession>A0A0A8ZH78</accession>
<reference evidence="1" key="1">
    <citation type="submission" date="2014-09" db="EMBL/GenBank/DDBJ databases">
        <authorList>
            <person name="Magalhaes I.L.F."/>
            <person name="Oliveira U."/>
            <person name="Santos F.R."/>
            <person name="Vidigal T.H.D.A."/>
            <person name="Brescovit A.D."/>
            <person name="Santos A.J."/>
        </authorList>
    </citation>
    <scope>NUCLEOTIDE SEQUENCE</scope>
    <source>
        <tissue evidence="1">Shoot tissue taken approximately 20 cm above the soil surface</tissue>
    </source>
</reference>
<protein>
    <submittedName>
        <fullName evidence="1">Uncharacterized protein</fullName>
    </submittedName>
</protein>
<evidence type="ECO:0000313" key="1">
    <source>
        <dbReference type="EMBL" id="JAD34227.1"/>
    </source>
</evidence>
<reference evidence="1" key="2">
    <citation type="journal article" date="2015" name="Data Brief">
        <title>Shoot transcriptome of the giant reed, Arundo donax.</title>
        <authorList>
            <person name="Barrero R.A."/>
            <person name="Guerrero F.D."/>
            <person name="Moolhuijzen P."/>
            <person name="Goolsby J.A."/>
            <person name="Tidwell J."/>
            <person name="Bellgard S.E."/>
            <person name="Bellgard M.I."/>
        </authorList>
    </citation>
    <scope>NUCLEOTIDE SEQUENCE</scope>
    <source>
        <tissue evidence="1">Shoot tissue taken approximately 20 cm above the soil surface</tissue>
    </source>
</reference>
<dbReference type="EMBL" id="GBRH01263668">
    <property type="protein sequence ID" value="JAD34227.1"/>
    <property type="molecule type" value="Transcribed_RNA"/>
</dbReference>
<proteinExistence type="predicted"/>
<sequence length="45" mass="5217">MTDLRQHISLACESTILTSASTHKYTSLKMRHWQGNFIFFLVCVT</sequence>
<name>A0A0A8ZH78_ARUDO</name>
<organism evidence="1">
    <name type="scientific">Arundo donax</name>
    <name type="common">Giant reed</name>
    <name type="synonym">Donax arundinaceus</name>
    <dbReference type="NCBI Taxonomy" id="35708"/>
    <lineage>
        <taxon>Eukaryota</taxon>
        <taxon>Viridiplantae</taxon>
        <taxon>Streptophyta</taxon>
        <taxon>Embryophyta</taxon>
        <taxon>Tracheophyta</taxon>
        <taxon>Spermatophyta</taxon>
        <taxon>Magnoliopsida</taxon>
        <taxon>Liliopsida</taxon>
        <taxon>Poales</taxon>
        <taxon>Poaceae</taxon>
        <taxon>PACMAD clade</taxon>
        <taxon>Arundinoideae</taxon>
        <taxon>Arundineae</taxon>
        <taxon>Arundo</taxon>
    </lineage>
</organism>